<feature type="region of interest" description="Disordered" evidence="6">
    <location>
        <begin position="101"/>
        <end position="188"/>
    </location>
</feature>
<proteinExistence type="inferred from homology"/>
<organism evidence="9 10">
    <name type="scientific">Cocos nucifera</name>
    <name type="common">Coconut palm</name>
    <dbReference type="NCBI Taxonomy" id="13894"/>
    <lineage>
        <taxon>Eukaryota</taxon>
        <taxon>Viridiplantae</taxon>
        <taxon>Streptophyta</taxon>
        <taxon>Embryophyta</taxon>
        <taxon>Tracheophyta</taxon>
        <taxon>Spermatophyta</taxon>
        <taxon>Magnoliopsida</taxon>
        <taxon>Liliopsida</taxon>
        <taxon>Arecaceae</taxon>
        <taxon>Arecoideae</taxon>
        <taxon>Cocoseae</taxon>
        <taxon>Attaleinae</taxon>
        <taxon>Cocos</taxon>
    </lineage>
</organism>
<evidence type="ECO:0000256" key="6">
    <source>
        <dbReference type="SAM" id="MobiDB-lite"/>
    </source>
</evidence>
<keyword evidence="3" id="KW-0808">Transferase</keyword>
<dbReference type="InterPro" id="IPR040911">
    <property type="entry name" value="Exostosin_GT47"/>
</dbReference>
<dbReference type="GO" id="GO:0000139">
    <property type="term" value="C:Golgi membrane"/>
    <property type="evidence" value="ECO:0007669"/>
    <property type="project" value="UniProtKB-SubCell"/>
</dbReference>
<feature type="domain" description="Exostosin GT47" evidence="8">
    <location>
        <begin position="405"/>
        <end position="689"/>
    </location>
</feature>
<dbReference type="PANTHER" id="PTHR11062">
    <property type="entry name" value="EXOSTOSIN HEPARAN SULFATE GLYCOSYLTRANSFERASE -RELATED"/>
    <property type="match status" value="1"/>
</dbReference>
<evidence type="ECO:0000256" key="3">
    <source>
        <dbReference type="ARBA" id="ARBA00022676"/>
    </source>
</evidence>
<keyword evidence="7" id="KW-1133">Transmembrane helix</keyword>
<protein>
    <submittedName>
        <fullName evidence="9">Putative glycosyltransferase</fullName>
    </submittedName>
</protein>
<dbReference type="Proteomes" id="UP000797356">
    <property type="component" value="Chromosome 13"/>
</dbReference>
<dbReference type="InterPro" id="IPR004263">
    <property type="entry name" value="Exostosin"/>
</dbReference>
<comment type="similarity">
    <text evidence="2">Belongs to the glycosyltransferase 47 family.</text>
</comment>
<keyword evidence="3" id="KW-0328">Glycosyltransferase</keyword>
<sequence>MEEIGLWKAATRRLGGAGVACRWRRDIVAVALAVSAAAVILSFSAPYPVSVWFPPSSAASSFSSSSVDAGGDLSFDGSLLPSSNPLPIPPPSLSSFLQYQDPVASASTPPPSPPIAPLSSSDENSDEEEVEDSGGDLKMPPLWRKSVDASNSTDSTATTVPPPVVASPPPISKSDAVEGKSSNAEPKVPPLLPQIPVWLMSPDQQLIYAKREIDHAPLVLDDPDLYAPLFRNVSVFKRSYELMERILKVYIYKDGSRPIFHFPDLKGIYASEGWFMKLMEGNKQFVVKDGKKAHLFYLPYGARQLELTLYRPDSHNINDLLIFLRDYINMISAKYPYWNRTRGADHFFVACHDWIPVWLMSPDQQLIYAKREIDHAPLVLDDPDLYAPLFRNVSVFKRSYELMERILKVYIYKDGSRPIFHFPDLKGIYASEGWFMKLMEGNKQFVVKDGKKAHLFYLPYGARQLELTLYRPDSHNINDLLIFLRDYINMISAKYPYWNRTRGADHFFVACHDWGPYTTKSHDEFKRNTIKALCNADVSEGVFIRGKDVSLPETYIRTPRRPLRDVGGKPVSQRSILAFFAGQMHGRVRPFLIQYWRGKDADMRIYEVLPHRVAKRMSYIQHMKSSKFCICPMGYEVNSPRIVEAIYYECVPVIIADNFVLPFDEVLDWSAFSVVVAEKDIPNLKDILLKIPLRRYVTMQMNVKRLQKHFLWHAKPIKYDIFLMILHSVWFNRLNQIQV</sequence>
<feature type="transmembrane region" description="Helical" evidence="7">
    <location>
        <begin position="27"/>
        <end position="47"/>
    </location>
</feature>
<evidence type="ECO:0000256" key="5">
    <source>
        <dbReference type="ARBA" id="ARBA00023034"/>
    </source>
</evidence>
<dbReference type="AlphaFoldDB" id="A0A8K0ITX4"/>
<dbReference type="Pfam" id="PF03016">
    <property type="entry name" value="Exostosin_GT47"/>
    <property type="match status" value="2"/>
</dbReference>
<feature type="domain" description="Exostosin GT47" evidence="8">
    <location>
        <begin position="245"/>
        <end position="354"/>
    </location>
</feature>
<evidence type="ECO:0000256" key="7">
    <source>
        <dbReference type="SAM" id="Phobius"/>
    </source>
</evidence>
<feature type="compositionally biased region" description="Acidic residues" evidence="6">
    <location>
        <begin position="123"/>
        <end position="134"/>
    </location>
</feature>
<evidence type="ECO:0000256" key="4">
    <source>
        <dbReference type="ARBA" id="ARBA00022968"/>
    </source>
</evidence>
<keyword evidence="7" id="KW-0812">Transmembrane</keyword>
<dbReference type="PANTHER" id="PTHR11062:SF59">
    <property type="entry name" value="EXOSTOSIN FAMILY PROTEIN"/>
    <property type="match status" value="1"/>
</dbReference>
<gene>
    <name evidence="9" type="ORF">COCNU_13G000840</name>
</gene>
<evidence type="ECO:0000313" key="10">
    <source>
        <dbReference type="Proteomes" id="UP000797356"/>
    </source>
</evidence>
<accession>A0A8K0ITX4</accession>
<evidence type="ECO:0000259" key="8">
    <source>
        <dbReference type="Pfam" id="PF03016"/>
    </source>
</evidence>
<keyword evidence="5" id="KW-0333">Golgi apparatus</keyword>
<reference evidence="9" key="1">
    <citation type="journal article" date="2017" name="Gigascience">
        <title>The genome draft of coconut (Cocos nucifera).</title>
        <authorList>
            <person name="Xiao Y."/>
            <person name="Xu P."/>
            <person name="Fan H."/>
            <person name="Baudouin L."/>
            <person name="Xia W."/>
            <person name="Bocs S."/>
            <person name="Xu J."/>
            <person name="Li Q."/>
            <person name="Guo A."/>
            <person name="Zhou L."/>
            <person name="Li J."/>
            <person name="Wu Y."/>
            <person name="Ma Z."/>
            <person name="Armero A."/>
            <person name="Issali A.E."/>
            <person name="Liu N."/>
            <person name="Peng M."/>
            <person name="Yang Y."/>
        </authorList>
    </citation>
    <scope>NUCLEOTIDE SEQUENCE</scope>
    <source>
        <tissue evidence="9">Spear leaf of Hainan Tall coconut</tissue>
    </source>
</reference>
<comment type="caution">
    <text evidence="9">The sequence shown here is derived from an EMBL/GenBank/DDBJ whole genome shotgun (WGS) entry which is preliminary data.</text>
</comment>
<reference evidence="9" key="2">
    <citation type="submission" date="2019-07" db="EMBL/GenBank/DDBJ databases">
        <authorList>
            <person name="Yang Y."/>
            <person name="Bocs S."/>
            <person name="Baudouin L."/>
        </authorList>
    </citation>
    <scope>NUCLEOTIDE SEQUENCE</scope>
    <source>
        <tissue evidence="9">Spear leaf of Hainan Tall coconut</tissue>
    </source>
</reference>
<keyword evidence="7" id="KW-0472">Membrane</keyword>
<feature type="compositionally biased region" description="Pro residues" evidence="6">
    <location>
        <begin position="160"/>
        <end position="171"/>
    </location>
</feature>
<evidence type="ECO:0000256" key="2">
    <source>
        <dbReference type="ARBA" id="ARBA00010271"/>
    </source>
</evidence>
<dbReference type="GO" id="GO:0016757">
    <property type="term" value="F:glycosyltransferase activity"/>
    <property type="evidence" value="ECO:0007669"/>
    <property type="project" value="UniProtKB-KW"/>
</dbReference>
<comment type="subcellular location">
    <subcellularLocation>
        <location evidence="1">Golgi apparatus membrane</location>
        <topology evidence="1">Single-pass type II membrane protein</topology>
    </subcellularLocation>
</comment>
<keyword evidence="4" id="KW-0735">Signal-anchor</keyword>
<evidence type="ECO:0000256" key="1">
    <source>
        <dbReference type="ARBA" id="ARBA00004323"/>
    </source>
</evidence>
<feature type="compositionally biased region" description="Low complexity" evidence="6">
    <location>
        <begin position="148"/>
        <end position="159"/>
    </location>
</feature>
<keyword evidence="10" id="KW-1185">Reference proteome</keyword>
<name>A0A8K0ITX4_COCNU</name>
<dbReference type="OrthoDB" id="1924787at2759"/>
<evidence type="ECO:0000313" key="9">
    <source>
        <dbReference type="EMBL" id="KAG1366294.1"/>
    </source>
</evidence>
<dbReference type="EMBL" id="CM017884">
    <property type="protein sequence ID" value="KAG1366294.1"/>
    <property type="molecule type" value="Genomic_DNA"/>
</dbReference>